<gene>
    <name evidence="15" type="ORF">COOX1_3604</name>
    <name evidence="14" type="ORF">CVV65_16400</name>
</gene>
<accession>A0A2K8NAF7</accession>
<evidence type="ECO:0000313" key="17">
    <source>
        <dbReference type="Proteomes" id="UP000502196"/>
    </source>
</evidence>
<sequence>MVMERWLFVVNPVAGKGKAARRWNRYYRHLATLGKHWDVYHTKSPGDATWIAKKTVEDRAADVVVAVGGDGTIHEVIQGLAGSSIALGILPAGTGNDLARYFGIKKGLRAIRQLQGAIKRQVDLVQTQNGVFINIAGTGFDAWVARHVNNSVWLKRWGPFGYVVGVAIQLLFFRPQRVDIEVDGALYTYRSAWLVALGNGSTYAGGMRILPHATMEDGELDLCVVDGLSKPEFCLIFPKVFTGKHVGHPSVHLHRGKRICIHPATPWPVHADGEVLPQETMEAMVWPGSLTVLCPAP</sequence>
<evidence type="ECO:0000259" key="13">
    <source>
        <dbReference type="PROSITE" id="PS50146"/>
    </source>
</evidence>
<dbReference type="PANTHER" id="PTHR12358">
    <property type="entry name" value="SPHINGOSINE KINASE"/>
    <property type="match status" value="1"/>
</dbReference>
<keyword evidence="10" id="KW-0443">Lipid metabolism</keyword>
<evidence type="ECO:0000256" key="6">
    <source>
        <dbReference type="ARBA" id="ARBA00022741"/>
    </source>
</evidence>
<evidence type="ECO:0000256" key="12">
    <source>
        <dbReference type="ARBA" id="ARBA00023264"/>
    </source>
</evidence>
<dbReference type="PROSITE" id="PS50146">
    <property type="entry name" value="DAGK"/>
    <property type="match status" value="1"/>
</dbReference>
<dbReference type="PANTHER" id="PTHR12358:SF106">
    <property type="entry name" value="LIPID KINASE YEGS"/>
    <property type="match status" value="1"/>
</dbReference>
<reference evidence="14" key="2">
    <citation type="journal article" date="2018" name="Genome Announc.">
        <title>Complete Genome Sequence of Kyrpidia sp. Strain EA-1, a Thermophilic Knallgas Bacterium, Isolated from the Azores.</title>
        <authorList>
            <person name="Reiner J.E."/>
            <person name="Lapp C.J."/>
            <person name="Bunk B."/>
            <person name="Sproer C."/>
            <person name="Overmann J."/>
            <person name="Gescher J."/>
        </authorList>
    </citation>
    <scope>NUCLEOTIDE SEQUENCE</scope>
    <source>
        <strain evidence="14">EA-1</strain>
    </source>
</reference>
<dbReference type="InterPro" id="IPR045540">
    <property type="entry name" value="YegS/DAGK_C"/>
</dbReference>
<dbReference type="InterPro" id="IPR016064">
    <property type="entry name" value="NAD/diacylglycerol_kinase_sf"/>
</dbReference>
<dbReference type="InterPro" id="IPR001206">
    <property type="entry name" value="Diacylglycerol_kinase_cat_dom"/>
</dbReference>
<evidence type="ECO:0000256" key="11">
    <source>
        <dbReference type="ARBA" id="ARBA00023209"/>
    </source>
</evidence>
<keyword evidence="5" id="KW-0479">Metal-binding</keyword>
<keyword evidence="12" id="KW-1208">Phospholipid metabolism</keyword>
<dbReference type="InterPro" id="IPR005218">
    <property type="entry name" value="Diacylglycerol/lipid_kinase"/>
</dbReference>
<evidence type="ECO:0000256" key="1">
    <source>
        <dbReference type="ARBA" id="ARBA00001946"/>
    </source>
</evidence>
<organism evidence="14 16">
    <name type="scientific">Kyrpidia spormannii</name>
    <dbReference type="NCBI Taxonomy" id="2055160"/>
    <lineage>
        <taxon>Bacteria</taxon>
        <taxon>Bacillati</taxon>
        <taxon>Bacillota</taxon>
        <taxon>Bacilli</taxon>
        <taxon>Bacillales</taxon>
        <taxon>Alicyclobacillaceae</taxon>
        <taxon>Kyrpidia</taxon>
    </lineage>
</organism>
<reference evidence="16" key="1">
    <citation type="submission" date="2017-11" db="EMBL/GenBank/DDBJ databases">
        <title>Complete Genome Sequence of Kyrpidia sp. Strain EA-1, a thermophilic, hydrogen-oxidizing Bacterium, isolated from the Azores.</title>
        <authorList>
            <person name="Reiner J.E."/>
            <person name="Lapp C.J."/>
            <person name="Bunk B."/>
            <person name="Gescher J."/>
        </authorList>
    </citation>
    <scope>NUCLEOTIDE SEQUENCE [LARGE SCALE GENOMIC DNA]</scope>
    <source>
        <strain evidence="16">EA-1</strain>
    </source>
</reference>
<reference evidence="15 17" key="3">
    <citation type="submission" date="2020-04" db="EMBL/GenBank/DDBJ databases">
        <authorList>
            <person name="Hogendoorn C."/>
        </authorList>
    </citation>
    <scope>NUCLEOTIDE SEQUENCE [LARGE SCALE GENOMIC DNA]</scope>
    <source>
        <strain evidence="15">COOX1</strain>
    </source>
</reference>
<evidence type="ECO:0000313" key="16">
    <source>
        <dbReference type="Proteomes" id="UP000231932"/>
    </source>
</evidence>
<dbReference type="Proteomes" id="UP000502196">
    <property type="component" value="Chromosome"/>
</dbReference>
<dbReference type="KEGG" id="kyr:CVV65_16400"/>
<evidence type="ECO:0000256" key="8">
    <source>
        <dbReference type="ARBA" id="ARBA00022840"/>
    </source>
</evidence>
<dbReference type="SMART" id="SM00046">
    <property type="entry name" value="DAGKc"/>
    <property type="match status" value="1"/>
</dbReference>
<dbReference type="GO" id="GO:0005886">
    <property type="term" value="C:plasma membrane"/>
    <property type="evidence" value="ECO:0007669"/>
    <property type="project" value="TreeGrafter"/>
</dbReference>
<dbReference type="Pfam" id="PF00781">
    <property type="entry name" value="DAGK_cat"/>
    <property type="match status" value="1"/>
</dbReference>
<proteinExistence type="inferred from homology"/>
<evidence type="ECO:0000256" key="5">
    <source>
        <dbReference type="ARBA" id="ARBA00022723"/>
    </source>
</evidence>
<dbReference type="SUPFAM" id="SSF111331">
    <property type="entry name" value="NAD kinase/diacylglycerol kinase-like"/>
    <property type="match status" value="1"/>
</dbReference>
<dbReference type="InterPro" id="IPR050187">
    <property type="entry name" value="Lipid_Phosphate_FormReg"/>
</dbReference>
<keyword evidence="6" id="KW-0547">Nucleotide-binding</keyword>
<dbReference type="Proteomes" id="UP000231932">
    <property type="component" value="Chromosome"/>
</dbReference>
<keyword evidence="3" id="KW-0444">Lipid biosynthesis</keyword>
<name>A0A2K8NAF7_9BACL</name>
<dbReference type="EMBL" id="LR792683">
    <property type="protein sequence ID" value="CAB3396358.1"/>
    <property type="molecule type" value="Genomic_DNA"/>
</dbReference>
<feature type="domain" description="DAGKc" evidence="13">
    <location>
        <begin position="1"/>
        <end position="130"/>
    </location>
</feature>
<keyword evidence="11" id="KW-0594">Phospholipid biosynthesis</keyword>
<dbReference type="GO" id="GO:0008654">
    <property type="term" value="P:phospholipid biosynthetic process"/>
    <property type="evidence" value="ECO:0007669"/>
    <property type="project" value="UniProtKB-KW"/>
</dbReference>
<evidence type="ECO:0000256" key="3">
    <source>
        <dbReference type="ARBA" id="ARBA00022516"/>
    </source>
</evidence>
<evidence type="ECO:0000256" key="4">
    <source>
        <dbReference type="ARBA" id="ARBA00022679"/>
    </source>
</evidence>
<keyword evidence="4" id="KW-0808">Transferase</keyword>
<dbReference type="NCBIfam" id="TIGR00147">
    <property type="entry name" value="YegS/Rv2252/BmrU family lipid kinase"/>
    <property type="match status" value="1"/>
</dbReference>
<dbReference type="GO" id="GO:0005524">
    <property type="term" value="F:ATP binding"/>
    <property type="evidence" value="ECO:0007669"/>
    <property type="project" value="UniProtKB-KW"/>
</dbReference>
<dbReference type="Gene3D" id="3.40.50.10330">
    <property type="entry name" value="Probable inorganic polyphosphate/atp-NAD kinase, domain 1"/>
    <property type="match status" value="1"/>
</dbReference>
<dbReference type="Pfam" id="PF19279">
    <property type="entry name" value="YegS_C"/>
    <property type="match status" value="1"/>
</dbReference>
<evidence type="ECO:0000313" key="15">
    <source>
        <dbReference type="EMBL" id="CAB3396358.1"/>
    </source>
</evidence>
<keyword evidence="16" id="KW-1185">Reference proteome</keyword>
<dbReference type="RefSeq" id="WP_100669053.1">
    <property type="nucleotide sequence ID" value="NZ_LR792684.1"/>
</dbReference>
<dbReference type="EMBL" id="CP024955">
    <property type="protein sequence ID" value="ATY86311.1"/>
    <property type="molecule type" value="Genomic_DNA"/>
</dbReference>
<dbReference type="GO" id="GO:0046872">
    <property type="term" value="F:metal ion binding"/>
    <property type="evidence" value="ECO:0007669"/>
    <property type="project" value="UniProtKB-KW"/>
</dbReference>
<keyword evidence="7" id="KW-0418">Kinase</keyword>
<keyword evidence="9" id="KW-0460">Magnesium</keyword>
<dbReference type="GO" id="GO:0016301">
    <property type="term" value="F:kinase activity"/>
    <property type="evidence" value="ECO:0007669"/>
    <property type="project" value="UniProtKB-KW"/>
</dbReference>
<dbReference type="AlphaFoldDB" id="A0A2K8NAF7"/>
<comment type="cofactor">
    <cofactor evidence="1">
        <name>Mg(2+)</name>
        <dbReference type="ChEBI" id="CHEBI:18420"/>
    </cofactor>
</comment>
<keyword evidence="8" id="KW-0067">ATP-binding</keyword>
<dbReference type="InterPro" id="IPR017438">
    <property type="entry name" value="ATP-NAD_kinase_N"/>
</dbReference>
<protein>
    <recommendedName>
        <fullName evidence="13">DAGKc domain-containing protein</fullName>
    </recommendedName>
</protein>
<evidence type="ECO:0000256" key="2">
    <source>
        <dbReference type="ARBA" id="ARBA00005983"/>
    </source>
</evidence>
<evidence type="ECO:0000256" key="10">
    <source>
        <dbReference type="ARBA" id="ARBA00023098"/>
    </source>
</evidence>
<evidence type="ECO:0000256" key="7">
    <source>
        <dbReference type="ARBA" id="ARBA00022777"/>
    </source>
</evidence>
<evidence type="ECO:0000313" key="14">
    <source>
        <dbReference type="EMBL" id="ATY86311.1"/>
    </source>
</evidence>
<comment type="similarity">
    <text evidence="2">Belongs to the diacylglycerol/lipid kinase family.</text>
</comment>
<dbReference type="Gene3D" id="2.60.200.40">
    <property type="match status" value="1"/>
</dbReference>
<evidence type="ECO:0000256" key="9">
    <source>
        <dbReference type="ARBA" id="ARBA00022842"/>
    </source>
</evidence>